<name>A0A8H9LBS9_9DEIO</name>
<keyword evidence="2" id="KW-1185">Reference proteome</keyword>
<comment type="caution">
    <text evidence="1">The sequence shown here is derived from an EMBL/GenBank/DDBJ whole genome shotgun (WGS) entry which is preliminary data.</text>
</comment>
<gene>
    <name evidence="1" type="ORF">GCM10008956_24380</name>
</gene>
<dbReference type="EMBL" id="BMQG01000007">
    <property type="protein sequence ID" value="GGM47297.1"/>
    <property type="molecule type" value="Genomic_DNA"/>
</dbReference>
<dbReference type="AlphaFoldDB" id="A0A8H9LBS9"/>
<accession>A0A8H9LBS9</accession>
<organism evidence="1 2">
    <name type="scientific">Deinococcus arenae</name>
    <dbReference type="NCBI Taxonomy" id="1452751"/>
    <lineage>
        <taxon>Bacteria</taxon>
        <taxon>Thermotogati</taxon>
        <taxon>Deinococcota</taxon>
        <taxon>Deinococci</taxon>
        <taxon>Deinococcales</taxon>
        <taxon>Deinococcaceae</taxon>
        <taxon>Deinococcus</taxon>
    </lineage>
</organism>
<protein>
    <submittedName>
        <fullName evidence="1">Uncharacterized protein</fullName>
    </submittedName>
</protein>
<evidence type="ECO:0000313" key="2">
    <source>
        <dbReference type="Proteomes" id="UP000600547"/>
    </source>
</evidence>
<reference evidence="2" key="1">
    <citation type="journal article" date="2019" name="Int. J. Syst. Evol. Microbiol.">
        <title>The Global Catalogue of Microorganisms (GCM) 10K type strain sequencing project: providing services to taxonomists for standard genome sequencing and annotation.</title>
        <authorList>
            <consortium name="The Broad Institute Genomics Platform"/>
            <consortium name="The Broad Institute Genome Sequencing Center for Infectious Disease"/>
            <person name="Wu L."/>
            <person name="Ma J."/>
        </authorList>
    </citation>
    <scope>NUCLEOTIDE SEQUENCE [LARGE SCALE GENOMIC DNA]</scope>
    <source>
        <strain evidence="2">JCM 31047</strain>
    </source>
</reference>
<dbReference type="Proteomes" id="UP000600547">
    <property type="component" value="Unassembled WGS sequence"/>
</dbReference>
<evidence type="ECO:0000313" key="1">
    <source>
        <dbReference type="EMBL" id="GGM47297.1"/>
    </source>
</evidence>
<proteinExistence type="predicted"/>
<sequence>MGSGSHEVMGMTRGVQGRGTRASAMHFTMLSRGRVYGLFRSLEDVQACTSRLLALGLGDQSVQLLMGEDGVAALDADGRRHGLWAQLLRLMQGATDERVHVERYVEALGWGEMLLSVDVSDQPGRLPDVAQAFRGAGAHFVNYYGAWVVEPICA</sequence>